<reference evidence="3" key="1">
    <citation type="journal article" date="2019" name="Int. J. Syst. Evol. Microbiol.">
        <title>The Global Catalogue of Microorganisms (GCM) 10K type strain sequencing project: providing services to taxonomists for standard genome sequencing and annotation.</title>
        <authorList>
            <consortium name="The Broad Institute Genomics Platform"/>
            <consortium name="The Broad Institute Genome Sequencing Center for Infectious Disease"/>
            <person name="Wu L."/>
            <person name="Ma J."/>
        </authorList>
    </citation>
    <scope>NUCLEOTIDE SEQUENCE [LARGE SCALE GENOMIC DNA]</scope>
    <source>
        <strain evidence="3">CCUG 56698</strain>
    </source>
</reference>
<evidence type="ECO:0000313" key="2">
    <source>
        <dbReference type="EMBL" id="MFC7581088.1"/>
    </source>
</evidence>
<gene>
    <name evidence="2" type="ORF">ACFQWG_07745</name>
</gene>
<comment type="caution">
    <text evidence="2">The sequence shown here is derived from an EMBL/GenBank/DDBJ whole genome shotgun (WGS) entry which is preliminary data.</text>
</comment>
<feature type="domain" description="HTH merR-type" evidence="1">
    <location>
        <begin position="20"/>
        <end position="83"/>
    </location>
</feature>
<dbReference type="SMART" id="SM00422">
    <property type="entry name" value="HTH_MERR"/>
    <property type="match status" value="1"/>
</dbReference>
<proteinExistence type="predicted"/>
<dbReference type="EMBL" id="JBHTEF010000001">
    <property type="protein sequence ID" value="MFC7581088.1"/>
    <property type="molecule type" value="Genomic_DNA"/>
</dbReference>
<sequence>MARERGGMLMPEVPLSVTAVSARLGVSASTLRTWERRYGLGPGERRAGAHRRYRPEDVERIARMVELIHSGVGAGDAAASALAMPVDVLGTGGGQRDAPSSPGELARAARGGDARTVRQALAAAIASKDLPHVWSDLIAPAMESVLADSDGDRPGAGSSVLLMTVAWDVLRETATLDPPPGLPEASRVVVLTDLMHTLPAHVVGVSLERAGVPTTILATDHHRGMDGARRFEEYRDRHPAPIAVVMGAGTTCESLLSTIAADQCVDVVLVGADAPAFLDVRVQRVRTVAACVEETVALARATAAAEVRGGGGAS</sequence>
<dbReference type="SUPFAM" id="SSF46955">
    <property type="entry name" value="Putative DNA-binding domain"/>
    <property type="match status" value="1"/>
</dbReference>
<dbReference type="Gene3D" id="1.10.1660.10">
    <property type="match status" value="1"/>
</dbReference>
<keyword evidence="3" id="KW-1185">Reference proteome</keyword>
<dbReference type="InterPro" id="IPR009061">
    <property type="entry name" value="DNA-bd_dom_put_sf"/>
</dbReference>
<protein>
    <submittedName>
        <fullName evidence="2">MerR family transcriptional regulator</fullName>
    </submittedName>
</protein>
<evidence type="ECO:0000259" key="1">
    <source>
        <dbReference type="PROSITE" id="PS50937"/>
    </source>
</evidence>
<dbReference type="InterPro" id="IPR000551">
    <property type="entry name" value="MerR-type_HTH_dom"/>
</dbReference>
<organism evidence="2 3">
    <name type="scientific">Schaalia naturae</name>
    <dbReference type="NCBI Taxonomy" id="635203"/>
    <lineage>
        <taxon>Bacteria</taxon>
        <taxon>Bacillati</taxon>
        <taxon>Actinomycetota</taxon>
        <taxon>Actinomycetes</taxon>
        <taxon>Actinomycetales</taxon>
        <taxon>Actinomycetaceae</taxon>
        <taxon>Schaalia</taxon>
    </lineage>
</organism>
<dbReference type="Pfam" id="PF13411">
    <property type="entry name" value="MerR_1"/>
    <property type="match status" value="1"/>
</dbReference>
<dbReference type="RefSeq" id="WP_380973982.1">
    <property type="nucleotide sequence ID" value="NZ_JBHTEF010000001.1"/>
</dbReference>
<accession>A0ABW2SNB9</accession>
<evidence type="ECO:0000313" key="3">
    <source>
        <dbReference type="Proteomes" id="UP001596527"/>
    </source>
</evidence>
<dbReference type="PROSITE" id="PS50937">
    <property type="entry name" value="HTH_MERR_2"/>
    <property type="match status" value="1"/>
</dbReference>
<dbReference type="Proteomes" id="UP001596527">
    <property type="component" value="Unassembled WGS sequence"/>
</dbReference>
<name>A0ABW2SNB9_9ACTO</name>